<proteinExistence type="inferred from homology"/>
<dbReference type="EMBL" id="CAJNOM010005889">
    <property type="protein sequence ID" value="CAF1666742.1"/>
    <property type="molecule type" value="Genomic_DNA"/>
</dbReference>
<dbReference type="SUPFAM" id="SSF50494">
    <property type="entry name" value="Trypsin-like serine proteases"/>
    <property type="match status" value="1"/>
</dbReference>
<evidence type="ECO:0000256" key="3">
    <source>
        <dbReference type="SAM" id="Phobius"/>
    </source>
</evidence>
<dbReference type="PANTHER" id="PTHR24252">
    <property type="entry name" value="ACROSIN-RELATED"/>
    <property type="match status" value="1"/>
</dbReference>
<dbReference type="SMART" id="SM00020">
    <property type="entry name" value="Tryp_SPc"/>
    <property type="match status" value="1"/>
</dbReference>
<comment type="similarity">
    <text evidence="2">Belongs to the peptidase S1 family. CLIP subfamily.</text>
</comment>
<dbReference type="Gene3D" id="2.40.10.10">
    <property type="entry name" value="Trypsin-like serine proteases"/>
    <property type="match status" value="1"/>
</dbReference>
<keyword evidence="3" id="KW-1133">Transmembrane helix</keyword>
<keyword evidence="1" id="KW-1015">Disulfide bond</keyword>
<protein>
    <recommendedName>
        <fullName evidence="4">Peptidase S1 domain-containing protein</fullName>
    </recommendedName>
</protein>
<accession>A0A815Y508</accession>
<evidence type="ECO:0000313" key="8">
    <source>
        <dbReference type="Proteomes" id="UP000663877"/>
    </source>
</evidence>
<name>A0A815Y508_9BILA</name>
<feature type="transmembrane region" description="Helical" evidence="3">
    <location>
        <begin position="143"/>
        <end position="163"/>
    </location>
</feature>
<dbReference type="InterPro" id="IPR043504">
    <property type="entry name" value="Peptidase_S1_PA_chymotrypsin"/>
</dbReference>
<evidence type="ECO:0000313" key="6">
    <source>
        <dbReference type="EMBL" id="CAF1666742.1"/>
    </source>
</evidence>
<dbReference type="GO" id="GO:0004252">
    <property type="term" value="F:serine-type endopeptidase activity"/>
    <property type="evidence" value="ECO:0007669"/>
    <property type="project" value="InterPro"/>
</dbReference>
<keyword evidence="3" id="KW-0472">Membrane</keyword>
<organism evidence="5 8">
    <name type="scientific">Adineta steineri</name>
    <dbReference type="NCBI Taxonomy" id="433720"/>
    <lineage>
        <taxon>Eukaryota</taxon>
        <taxon>Metazoa</taxon>
        <taxon>Spiralia</taxon>
        <taxon>Gnathifera</taxon>
        <taxon>Rotifera</taxon>
        <taxon>Eurotatoria</taxon>
        <taxon>Bdelloidea</taxon>
        <taxon>Adinetida</taxon>
        <taxon>Adinetidae</taxon>
        <taxon>Adineta</taxon>
    </lineage>
</organism>
<feature type="non-terminal residue" evidence="5">
    <location>
        <position position="1"/>
    </location>
</feature>
<feature type="domain" description="Peptidase S1" evidence="4">
    <location>
        <begin position="1"/>
        <end position="111"/>
    </location>
</feature>
<dbReference type="EMBL" id="CAJNOI010005485">
    <property type="protein sequence ID" value="CAF1565947.1"/>
    <property type="molecule type" value="Genomic_DNA"/>
</dbReference>
<evidence type="ECO:0000256" key="2">
    <source>
        <dbReference type="ARBA" id="ARBA00024195"/>
    </source>
</evidence>
<evidence type="ECO:0000313" key="7">
    <source>
        <dbReference type="Proteomes" id="UP000663832"/>
    </source>
</evidence>
<dbReference type="PROSITE" id="PS50240">
    <property type="entry name" value="TRYPSIN_DOM"/>
    <property type="match status" value="1"/>
</dbReference>
<keyword evidence="3" id="KW-0812">Transmembrane</keyword>
<evidence type="ECO:0000256" key="1">
    <source>
        <dbReference type="ARBA" id="ARBA00023157"/>
    </source>
</evidence>
<reference evidence="5" key="1">
    <citation type="submission" date="2021-02" db="EMBL/GenBank/DDBJ databases">
        <authorList>
            <person name="Nowell W R."/>
        </authorList>
    </citation>
    <scope>NUCLEOTIDE SEQUENCE</scope>
</reference>
<dbReference type="OrthoDB" id="10061449at2759"/>
<dbReference type="InterPro" id="IPR033116">
    <property type="entry name" value="TRYPSIN_SER"/>
</dbReference>
<dbReference type="InterPro" id="IPR009003">
    <property type="entry name" value="Peptidase_S1_PA"/>
</dbReference>
<dbReference type="Pfam" id="PF00089">
    <property type="entry name" value="Trypsin"/>
    <property type="match status" value="1"/>
</dbReference>
<dbReference type="FunFam" id="2.40.10.10:FF:000002">
    <property type="entry name" value="Transmembrane protease serine"/>
    <property type="match status" value="1"/>
</dbReference>
<gene>
    <name evidence="5" type="ORF">BJG266_LOCUS47338</name>
    <name evidence="6" type="ORF">QVE165_LOCUS64375</name>
</gene>
<comment type="caution">
    <text evidence="5">The sequence shown here is derived from an EMBL/GenBank/DDBJ whole genome shotgun (WGS) entry which is preliminary data.</text>
</comment>
<dbReference type="InterPro" id="IPR001254">
    <property type="entry name" value="Trypsin_dom"/>
</dbReference>
<dbReference type="PANTHER" id="PTHR24252:SF7">
    <property type="entry name" value="HYALIN"/>
    <property type="match status" value="1"/>
</dbReference>
<keyword evidence="7" id="KW-1185">Reference proteome</keyword>
<dbReference type="GO" id="GO:0006508">
    <property type="term" value="P:proteolysis"/>
    <property type="evidence" value="ECO:0007669"/>
    <property type="project" value="InterPro"/>
</dbReference>
<dbReference type="AlphaFoldDB" id="A0A815Y508"/>
<dbReference type="CDD" id="cd00190">
    <property type="entry name" value="Tryp_SPc"/>
    <property type="match status" value="1"/>
</dbReference>
<dbReference type="Proteomes" id="UP000663877">
    <property type="component" value="Unassembled WGS sequence"/>
</dbReference>
<dbReference type="Proteomes" id="UP000663832">
    <property type="component" value="Unassembled WGS sequence"/>
</dbReference>
<sequence length="164" mass="17832">VVAVGWGSLRENGSLPLYLQQVTLQTVDYRASTCSKRVLNDPRRRLCAGVSGGGKDTCQGDSGGPLMMFTTSNQWELVGVTSTGYGCAKAQAMGVYTRVAYYQSWINQTTSNAYINPTLSVSAKVDPSNSTWGNATSLSDNTFSSSSSFMFFSLLFTLFFLMYL</sequence>
<evidence type="ECO:0000313" key="5">
    <source>
        <dbReference type="EMBL" id="CAF1565947.1"/>
    </source>
</evidence>
<dbReference type="PROSITE" id="PS00135">
    <property type="entry name" value="TRYPSIN_SER"/>
    <property type="match status" value="1"/>
</dbReference>
<evidence type="ECO:0000259" key="4">
    <source>
        <dbReference type="PROSITE" id="PS50240"/>
    </source>
</evidence>